<accession>A0A3R7N6B1</accession>
<feature type="compositionally biased region" description="Basic and acidic residues" evidence="1">
    <location>
        <begin position="304"/>
        <end position="326"/>
    </location>
</feature>
<reference evidence="2 3" key="2">
    <citation type="submission" date="2019-01" db="EMBL/GenBank/DDBJ databases">
        <title>The decoding of complex shrimp genome reveals the adaptation for benthos swimmer, frequently molting mechanism and breeding impact on genome.</title>
        <authorList>
            <person name="Sun Y."/>
            <person name="Gao Y."/>
            <person name="Yu Y."/>
        </authorList>
    </citation>
    <scope>NUCLEOTIDE SEQUENCE [LARGE SCALE GENOMIC DNA]</scope>
    <source>
        <tissue evidence="2">Muscle</tissue>
    </source>
</reference>
<dbReference type="PRINTS" id="PR01217">
    <property type="entry name" value="PRICHEXTENSN"/>
</dbReference>
<reference evidence="2 3" key="1">
    <citation type="submission" date="2018-04" db="EMBL/GenBank/DDBJ databases">
        <authorList>
            <person name="Zhang X."/>
            <person name="Yuan J."/>
            <person name="Li F."/>
            <person name="Xiang J."/>
        </authorList>
    </citation>
    <scope>NUCLEOTIDE SEQUENCE [LARGE SCALE GENOMIC DNA]</scope>
    <source>
        <tissue evidence="2">Muscle</tissue>
    </source>
</reference>
<proteinExistence type="predicted"/>
<comment type="caution">
    <text evidence="2">The sequence shown here is derived from an EMBL/GenBank/DDBJ whole genome shotgun (WGS) entry which is preliminary data.</text>
</comment>
<protein>
    <submittedName>
        <fullName evidence="2">Uncharacterized protein</fullName>
    </submittedName>
</protein>
<dbReference type="Proteomes" id="UP000283509">
    <property type="component" value="Unassembled WGS sequence"/>
</dbReference>
<feature type="compositionally biased region" description="Pro residues" evidence="1">
    <location>
        <begin position="93"/>
        <end position="108"/>
    </location>
</feature>
<dbReference type="EMBL" id="QCYY01001387">
    <property type="protein sequence ID" value="ROT78407.1"/>
    <property type="molecule type" value="Genomic_DNA"/>
</dbReference>
<feature type="region of interest" description="Disordered" evidence="1">
    <location>
        <begin position="303"/>
        <end position="333"/>
    </location>
</feature>
<organism evidence="2 3">
    <name type="scientific">Penaeus vannamei</name>
    <name type="common">Whiteleg shrimp</name>
    <name type="synonym">Litopenaeus vannamei</name>
    <dbReference type="NCBI Taxonomy" id="6689"/>
    <lineage>
        <taxon>Eukaryota</taxon>
        <taxon>Metazoa</taxon>
        <taxon>Ecdysozoa</taxon>
        <taxon>Arthropoda</taxon>
        <taxon>Crustacea</taxon>
        <taxon>Multicrustacea</taxon>
        <taxon>Malacostraca</taxon>
        <taxon>Eumalacostraca</taxon>
        <taxon>Eucarida</taxon>
        <taxon>Decapoda</taxon>
        <taxon>Dendrobranchiata</taxon>
        <taxon>Penaeoidea</taxon>
        <taxon>Penaeidae</taxon>
        <taxon>Penaeus</taxon>
    </lineage>
</organism>
<feature type="compositionally biased region" description="Pro residues" evidence="1">
    <location>
        <begin position="242"/>
        <end position="275"/>
    </location>
</feature>
<dbReference type="STRING" id="6689.A0A3R7N6B1"/>
<name>A0A3R7N6B1_PENVA</name>
<feature type="region of interest" description="Disordered" evidence="1">
    <location>
        <begin position="80"/>
        <end position="117"/>
    </location>
</feature>
<feature type="region of interest" description="Disordered" evidence="1">
    <location>
        <begin position="484"/>
        <end position="503"/>
    </location>
</feature>
<sequence>MQDSSRLLVRGRVLHEGFTRFENNCPKSRVNAAQHITGFSSSERVNAAQKGIAKIHAPHIFISKYANTYATHPFHPPIFPKHKHLQKKIPTQHPNPPSPPPCPTPPLSLPRRPSLSSPNLSPLPPFLPSCLILPPPSLPLPTPIPSSANPSLFYPNPPFLTLIPSIFPSSLPSPPLFHSKSCLSSLSQPIPLPLPFPIPIQPPFLSLPSPPSLLPSPTPILLPSRFPLRFLSPNLPPQLSLPSPPPLPLPPALPPPLSLPSPPPSPFAHPHPYPPTSRKMEKEREKAGSLLLSDLHLLGAFTESEERRSGGVEEGGEEWRSEERVRSGGVAPVEESELSVHHLITSSRAGGAAPVVVSKQGASNSVVDLTTFHRLIRKIILHVLSLASTESVTKWSSTISRMTSFRDEDRTGMSMGGQLTPLCFLQRLQRLRRRINNKILDRKHHFEKQTCEKYEKKQERRSGGVAPVEESELSVHRLITSSRAGGAAPVVVSKQGASNSVVK</sequence>
<evidence type="ECO:0000256" key="1">
    <source>
        <dbReference type="SAM" id="MobiDB-lite"/>
    </source>
</evidence>
<feature type="region of interest" description="Disordered" evidence="1">
    <location>
        <begin position="239"/>
        <end position="285"/>
    </location>
</feature>
<dbReference type="AlphaFoldDB" id="A0A3R7N6B1"/>
<keyword evidence="3" id="KW-1185">Reference proteome</keyword>
<evidence type="ECO:0000313" key="2">
    <source>
        <dbReference type="EMBL" id="ROT78407.1"/>
    </source>
</evidence>
<evidence type="ECO:0000313" key="3">
    <source>
        <dbReference type="Proteomes" id="UP000283509"/>
    </source>
</evidence>
<gene>
    <name evidence="2" type="ORF">C7M84_002885</name>
</gene>